<gene>
    <name evidence="1" type="ORF">Tci_030979</name>
</gene>
<dbReference type="AlphaFoldDB" id="A0A6L2LB61"/>
<dbReference type="EMBL" id="BKCJ010004097">
    <property type="protein sequence ID" value="GEU59001.1"/>
    <property type="molecule type" value="Genomic_DNA"/>
</dbReference>
<name>A0A6L2LB61_TANCI</name>
<accession>A0A6L2LB61</accession>
<organism evidence="1">
    <name type="scientific">Tanacetum cinerariifolium</name>
    <name type="common">Dalmatian daisy</name>
    <name type="synonym">Chrysanthemum cinerariifolium</name>
    <dbReference type="NCBI Taxonomy" id="118510"/>
    <lineage>
        <taxon>Eukaryota</taxon>
        <taxon>Viridiplantae</taxon>
        <taxon>Streptophyta</taxon>
        <taxon>Embryophyta</taxon>
        <taxon>Tracheophyta</taxon>
        <taxon>Spermatophyta</taxon>
        <taxon>Magnoliopsida</taxon>
        <taxon>eudicotyledons</taxon>
        <taxon>Gunneridae</taxon>
        <taxon>Pentapetalae</taxon>
        <taxon>asterids</taxon>
        <taxon>campanulids</taxon>
        <taxon>Asterales</taxon>
        <taxon>Asteraceae</taxon>
        <taxon>Asteroideae</taxon>
        <taxon>Anthemideae</taxon>
        <taxon>Anthemidinae</taxon>
        <taxon>Tanacetum</taxon>
    </lineage>
</organism>
<sequence length="129" mass="14041">MGWSGRVCRNCSGVLRYTVVSYGRGWVYGEKCGWGVVRVSGFGRAVEAACVLEVDAIGALDLMETLKVEVEAVEALDLVKVEAVRALDLMEAPGALDLVKVVGALDLMEVEWELMCYGSLLKHPYLNTT</sequence>
<reference evidence="1" key="1">
    <citation type="journal article" date="2019" name="Sci. Rep.">
        <title>Draft genome of Tanacetum cinerariifolium, the natural source of mosquito coil.</title>
        <authorList>
            <person name="Yamashiro T."/>
            <person name="Shiraishi A."/>
            <person name="Satake H."/>
            <person name="Nakayama K."/>
        </authorList>
    </citation>
    <scope>NUCLEOTIDE SEQUENCE</scope>
</reference>
<evidence type="ECO:0000313" key="1">
    <source>
        <dbReference type="EMBL" id="GEU59001.1"/>
    </source>
</evidence>
<protein>
    <submittedName>
        <fullName evidence="1">Uncharacterized protein</fullName>
    </submittedName>
</protein>
<proteinExistence type="predicted"/>
<comment type="caution">
    <text evidence="1">The sequence shown here is derived from an EMBL/GenBank/DDBJ whole genome shotgun (WGS) entry which is preliminary data.</text>
</comment>